<dbReference type="PATRIC" id="fig|400092.3.peg.1505"/>
<gene>
    <name evidence="2" type="ORF">PKOR_06755</name>
</gene>
<feature type="signal peptide" evidence="1">
    <location>
        <begin position="1"/>
        <end position="21"/>
    </location>
</feature>
<sequence length="182" mass="19970">MNKLLLPIMGALSLFALPAIAQDTPTSKPNAIAPYKTAIGYRASVGGPTGIQHELRIKRFVKPEAALELQVGRWGHRESYQASLHYLWQPQLLTSSRLRPYAGVGIGAVGTTRGWYYEKQPLKVGAILLASVGVEYAFQKIPLAVSLDYRHAVLGVNTDSYSFRGFSYMNTLGLGLKYTIGK</sequence>
<dbReference type="SUPFAM" id="SSF56925">
    <property type="entry name" value="OMPA-like"/>
    <property type="match status" value="1"/>
</dbReference>
<accession>A0A0E3UZR2</accession>
<dbReference type="HOGENOM" id="CLU_1480744_0_0_10"/>
<keyword evidence="3" id="KW-1185">Reference proteome</keyword>
<feature type="chain" id="PRO_5002413585" description="Outer membrane protein beta-barrel domain-containing protein" evidence="1">
    <location>
        <begin position="22"/>
        <end position="182"/>
    </location>
</feature>
<reference evidence="2 3" key="1">
    <citation type="journal article" date="2015" name="Sci. Rep.">
        <title>Unraveling adaptation of Pontibacter korlensis to radiation and infertility in desert through complete genome and comparative transcriptomic analysis.</title>
        <authorList>
            <person name="Dai J."/>
            <person name="Dai W."/>
            <person name="Qiu C."/>
            <person name="Yang Z."/>
            <person name="Zhang Y."/>
            <person name="Zhou M."/>
            <person name="Zhang L."/>
            <person name="Fang C."/>
            <person name="Gao Q."/>
            <person name="Yang Q."/>
            <person name="Li X."/>
            <person name="Wang Z."/>
            <person name="Wang Z."/>
            <person name="Jia Z."/>
            <person name="Chen X."/>
        </authorList>
    </citation>
    <scope>NUCLEOTIDE SEQUENCE [LARGE SCALE GENOMIC DNA]</scope>
    <source>
        <strain evidence="2 3">X14-1T</strain>
    </source>
</reference>
<protein>
    <recommendedName>
        <fullName evidence="4">Outer membrane protein beta-barrel domain-containing protein</fullName>
    </recommendedName>
</protein>
<dbReference type="InterPro" id="IPR011250">
    <property type="entry name" value="OMP/PagP_B-barrel"/>
</dbReference>
<organism evidence="2 3">
    <name type="scientific">Pontibacter korlensis</name>
    <dbReference type="NCBI Taxonomy" id="400092"/>
    <lineage>
        <taxon>Bacteria</taxon>
        <taxon>Pseudomonadati</taxon>
        <taxon>Bacteroidota</taxon>
        <taxon>Cytophagia</taxon>
        <taxon>Cytophagales</taxon>
        <taxon>Hymenobacteraceae</taxon>
        <taxon>Pontibacter</taxon>
    </lineage>
</organism>
<dbReference type="Proteomes" id="UP000033109">
    <property type="component" value="Chromosome"/>
</dbReference>
<evidence type="ECO:0000256" key="1">
    <source>
        <dbReference type="SAM" id="SignalP"/>
    </source>
</evidence>
<dbReference type="AlphaFoldDB" id="A0A0E3UZR2"/>
<name>A0A0E3UZR2_9BACT</name>
<evidence type="ECO:0008006" key="4">
    <source>
        <dbReference type="Google" id="ProtNLM"/>
    </source>
</evidence>
<dbReference type="EMBL" id="CP009621">
    <property type="protein sequence ID" value="AKD05566.1"/>
    <property type="molecule type" value="Genomic_DNA"/>
</dbReference>
<keyword evidence="1" id="KW-0732">Signal</keyword>
<proteinExistence type="predicted"/>
<dbReference type="KEGG" id="pko:PKOR_06755"/>
<evidence type="ECO:0000313" key="2">
    <source>
        <dbReference type="EMBL" id="AKD05566.1"/>
    </source>
</evidence>
<evidence type="ECO:0000313" key="3">
    <source>
        <dbReference type="Proteomes" id="UP000033109"/>
    </source>
</evidence>